<dbReference type="PANTHER" id="PTHR20899:SF4">
    <property type="entry name" value="PIERCER OF MICROTUBULE WALL 2 PROTEIN"/>
    <property type="match status" value="1"/>
</dbReference>
<reference evidence="7" key="1">
    <citation type="journal article" date="2023" name="Front. Mar. Sci.">
        <title>A new Merluccius polli reference genome to investigate the effects of global change in West African waters.</title>
        <authorList>
            <person name="Mateo J.L."/>
            <person name="Blanco-Fernandez C."/>
            <person name="Garcia-Vazquez E."/>
            <person name="Machado-Schiaffino G."/>
        </authorList>
    </citation>
    <scope>NUCLEOTIDE SEQUENCE</scope>
    <source>
        <strain evidence="7">C29</strain>
        <tissue evidence="7">Fin</tissue>
    </source>
</reference>
<sequence>MSSVAGPEADPVQAPTCSNPGNPVFSCMISANNRTPGAAPAPWFRTTSSQYGAARPTWGCFPCSHHPQTRTFSRHLARCGMYRDHSFNTCLDRSRVHDCPHGQHTL</sequence>
<keyword evidence="8" id="KW-1185">Reference proteome</keyword>
<evidence type="ECO:0000256" key="1">
    <source>
        <dbReference type="ARBA" id="ARBA00004430"/>
    </source>
</evidence>
<dbReference type="GO" id="GO:0005879">
    <property type="term" value="C:axonemal microtubule"/>
    <property type="evidence" value="ECO:0007669"/>
    <property type="project" value="InterPro"/>
</dbReference>
<name>A0AA47NX73_MERPO</name>
<dbReference type="Proteomes" id="UP001174136">
    <property type="component" value="Unassembled WGS sequence"/>
</dbReference>
<evidence type="ECO:0000256" key="4">
    <source>
        <dbReference type="ARBA" id="ARBA00023273"/>
    </source>
</evidence>
<comment type="subcellular location">
    <subcellularLocation>
        <location evidence="1">Cytoplasm</location>
        <location evidence="1">Cytoskeleton</location>
        <location evidence="1">Cilium axoneme</location>
    </subcellularLocation>
</comment>
<accession>A0AA47NX73</accession>
<keyword evidence="4" id="KW-0966">Cell projection</keyword>
<dbReference type="PANTHER" id="PTHR20899">
    <property type="entry name" value="PIERCE HOMOLOG"/>
    <property type="match status" value="1"/>
</dbReference>
<proteinExistence type="predicted"/>
<evidence type="ECO:0000256" key="5">
    <source>
        <dbReference type="SAM" id="MobiDB-lite"/>
    </source>
</evidence>
<keyword evidence="2" id="KW-0963">Cytoplasm</keyword>
<protein>
    <submittedName>
        <fullName evidence="7">Uncharacterized protein</fullName>
    </submittedName>
</protein>
<evidence type="ECO:0000313" key="6">
    <source>
        <dbReference type="EMBL" id="KAK0137310.1"/>
    </source>
</evidence>
<keyword evidence="3" id="KW-0206">Cytoskeleton</keyword>
<evidence type="ECO:0000256" key="3">
    <source>
        <dbReference type="ARBA" id="ARBA00023212"/>
    </source>
</evidence>
<dbReference type="InterPro" id="IPR026507">
    <property type="entry name" value="PIRC1/2"/>
</dbReference>
<comment type="caution">
    <text evidence="7">The sequence shown here is derived from an EMBL/GenBank/DDBJ whole genome shotgun (WGS) entry which is preliminary data.</text>
</comment>
<evidence type="ECO:0000313" key="7">
    <source>
        <dbReference type="EMBL" id="KAK0142111.1"/>
    </source>
</evidence>
<dbReference type="Pfam" id="PF14892">
    <property type="entry name" value="PIRC1_2"/>
    <property type="match status" value="1"/>
</dbReference>
<dbReference type="EMBL" id="JAOPHQ010004903">
    <property type="protein sequence ID" value="KAK0137310.1"/>
    <property type="molecule type" value="Genomic_DNA"/>
</dbReference>
<feature type="region of interest" description="Disordered" evidence="5">
    <location>
        <begin position="1"/>
        <end position="20"/>
    </location>
</feature>
<dbReference type="EMBL" id="JAOPHQ010003709">
    <property type="protein sequence ID" value="KAK0142111.1"/>
    <property type="molecule type" value="Genomic_DNA"/>
</dbReference>
<evidence type="ECO:0000256" key="2">
    <source>
        <dbReference type="ARBA" id="ARBA00022490"/>
    </source>
</evidence>
<dbReference type="GO" id="GO:0035082">
    <property type="term" value="P:axoneme assembly"/>
    <property type="evidence" value="ECO:0007669"/>
    <property type="project" value="InterPro"/>
</dbReference>
<organism evidence="7 8">
    <name type="scientific">Merluccius polli</name>
    <name type="common">Benguela hake</name>
    <name type="synonym">Merluccius cadenati</name>
    <dbReference type="NCBI Taxonomy" id="89951"/>
    <lineage>
        <taxon>Eukaryota</taxon>
        <taxon>Metazoa</taxon>
        <taxon>Chordata</taxon>
        <taxon>Craniata</taxon>
        <taxon>Vertebrata</taxon>
        <taxon>Euteleostomi</taxon>
        <taxon>Actinopterygii</taxon>
        <taxon>Neopterygii</taxon>
        <taxon>Teleostei</taxon>
        <taxon>Neoteleostei</taxon>
        <taxon>Acanthomorphata</taxon>
        <taxon>Zeiogadaria</taxon>
        <taxon>Gadariae</taxon>
        <taxon>Gadiformes</taxon>
        <taxon>Gadoidei</taxon>
        <taxon>Merlucciidae</taxon>
        <taxon>Merluccius</taxon>
    </lineage>
</organism>
<gene>
    <name evidence="7" type="ORF">N1851_020208</name>
    <name evidence="6" type="ORF">N1851_026495</name>
</gene>
<evidence type="ECO:0000313" key="8">
    <source>
        <dbReference type="Proteomes" id="UP001174136"/>
    </source>
</evidence>
<dbReference type="AlphaFoldDB" id="A0AA47NX73"/>